<keyword evidence="3" id="KW-1185">Reference proteome</keyword>
<proteinExistence type="predicted"/>
<protein>
    <submittedName>
        <fullName evidence="1">Uncharacterized protein</fullName>
    </submittedName>
</protein>
<gene>
    <name evidence="1" type="ORF">GPM918_LOCUS11016</name>
    <name evidence="2" type="ORF">SRO942_LOCUS11017</name>
</gene>
<evidence type="ECO:0000313" key="1">
    <source>
        <dbReference type="EMBL" id="CAF0946767.1"/>
    </source>
</evidence>
<dbReference type="AlphaFoldDB" id="A0A814CQX7"/>
<name>A0A814CQX7_9BILA</name>
<reference evidence="1" key="1">
    <citation type="submission" date="2021-02" db="EMBL/GenBank/DDBJ databases">
        <authorList>
            <person name="Nowell W R."/>
        </authorList>
    </citation>
    <scope>NUCLEOTIDE SEQUENCE</scope>
</reference>
<dbReference type="EMBL" id="CAJOBC010002238">
    <property type="protein sequence ID" value="CAF3722886.1"/>
    <property type="molecule type" value="Genomic_DNA"/>
</dbReference>
<sequence>MILSQRLRMTVIKNSVMNSSMEYCGGVKNLKVGVVDSVELFGLPRGKIPEISNIRDIEYSLNGMLLRKASGIDAGHLIAYQNLGIEII</sequence>
<evidence type="ECO:0000313" key="2">
    <source>
        <dbReference type="EMBL" id="CAF3722886.1"/>
    </source>
</evidence>
<dbReference type="EMBL" id="CAJNOQ010002238">
    <property type="protein sequence ID" value="CAF0946767.1"/>
    <property type="molecule type" value="Genomic_DNA"/>
</dbReference>
<dbReference type="Proteomes" id="UP000681722">
    <property type="component" value="Unassembled WGS sequence"/>
</dbReference>
<organism evidence="1 3">
    <name type="scientific">Didymodactylos carnosus</name>
    <dbReference type="NCBI Taxonomy" id="1234261"/>
    <lineage>
        <taxon>Eukaryota</taxon>
        <taxon>Metazoa</taxon>
        <taxon>Spiralia</taxon>
        <taxon>Gnathifera</taxon>
        <taxon>Rotifera</taxon>
        <taxon>Eurotatoria</taxon>
        <taxon>Bdelloidea</taxon>
        <taxon>Philodinida</taxon>
        <taxon>Philodinidae</taxon>
        <taxon>Didymodactylos</taxon>
    </lineage>
</organism>
<dbReference type="Proteomes" id="UP000663829">
    <property type="component" value="Unassembled WGS sequence"/>
</dbReference>
<accession>A0A814CQX7</accession>
<comment type="caution">
    <text evidence="1">The sequence shown here is derived from an EMBL/GenBank/DDBJ whole genome shotgun (WGS) entry which is preliminary data.</text>
</comment>
<evidence type="ECO:0000313" key="3">
    <source>
        <dbReference type="Proteomes" id="UP000663829"/>
    </source>
</evidence>